<keyword evidence="10" id="KW-1185">Reference proteome</keyword>
<reference evidence="9 10" key="1">
    <citation type="submission" date="2024-06" db="EMBL/GenBank/DDBJ databases">
        <title>The Natural Products Discovery Center: Release of the First 8490 Sequenced Strains for Exploring Actinobacteria Biosynthetic Diversity.</title>
        <authorList>
            <person name="Kalkreuter E."/>
            <person name="Kautsar S.A."/>
            <person name="Yang D."/>
            <person name="Bader C.D."/>
            <person name="Teijaro C.N."/>
            <person name="Fluegel L."/>
            <person name="Davis C.M."/>
            <person name="Simpson J.R."/>
            <person name="Lauterbach L."/>
            <person name="Steele A.D."/>
            <person name="Gui C."/>
            <person name="Meng S."/>
            <person name="Li G."/>
            <person name="Viehrig K."/>
            <person name="Ye F."/>
            <person name="Su P."/>
            <person name="Kiefer A.F."/>
            <person name="Nichols A."/>
            <person name="Cepeda A.J."/>
            <person name="Yan W."/>
            <person name="Fan B."/>
            <person name="Jiang Y."/>
            <person name="Adhikari A."/>
            <person name="Zheng C.-J."/>
            <person name="Schuster L."/>
            <person name="Cowan T.M."/>
            <person name="Smanski M.J."/>
            <person name="Chevrette M.G."/>
            <person name="De Carvalho L.P.S."/>
            <person name="Shen B."/>
        </authorList>
    </citation>
    <scope>NUCLEOTIDE SEQUENCE [LARGE SCALE GENOMIC DNA]</scope>
    <source>
        <strain evidence="9 10">NPDC052347</strain>
    </source>
</reference>
<evidence type="ECO:0000256" key="5">
    <source>
        <dbReference type="ARBA" id="ARBA00022777"/>
    </source>
</evidence>
<keyword evidence="4" id="KW-0808">Transferase</keyword>
<dbReference type="InterPro" id="IPR003594">
    <property type="entry name" value="HATPase_dom"/>
</dbReference>
<sequence>MMPTTEAVLTGLLVGAVFAAAISVPLRSRNRRQLDHMRSQRDAAVAEREKATARQRALEEEVERVAAALRAQQDRSDAAEAAFLVMADRIQVMALAQQQGLDVLEQSVEDPVLMTGLMRADHAAAQLARQAQTMKVICGAWPGRQWPQAVSLLDVVRGAQSRILEYQRVQVRGSREAMVEPRAVEALIHAVAELLDNATRYSPPTVTVLVAIRPVHSGAVIEIDDGGLGMTEGALAEAEQRLGGDEAAEGRGLGANPQLGLAAVGRLARRYGFSVKLDSPSAYGGVRAVVLVPSALLSTAAYAPATPAPPRAPELPVRKPAQRQDPERRDSQRRDPERQGLERRDPERPSGREAAAPQTAAPAEAAPAVTAGGLPKRRSRRATATPPPAAPAPGAESPNARSAQRAAAFMSSLQAGTRVGRAEATGAPAAREVRPTTDRGRDHSEGETP</sequence>
<feature type="coiled-coil region" evidence="6">
    <location>
        <begin position="34"/>
        <end position="75"/>
    </location>
</feature>
<dbReference type="InterPro" id="IPR036890">
    <property type="entry name" value="HATPase_C_sf"/>
</dbReference>
<feature type="compositionally biased region" description="Low complexity" evidence="7">
    <location>
        <begin position="353"/>
        <end position="371"/>
    </location>
</feature>
<comment type="caution">
    <text evidence="9">The sequence shown here is derived from an EMBL/GenBank/DDBJ whole genome shotgun (WGS) entry which is preliminary data.</text>
</comment>
<keyword evidence="9" id="KW-0067">ATP-binding</keyword>
<evidence type="ECO:0000256" key="7">
    <source>
        <dbReference type="SAM" id="MobiDB-lite"/>
    </source>
</evidence>
<feature type="domain" description="Histidine kinase/HSP90-like ATPase" evidence="8">
    <location>
        <begin position="182"/>
        <end position="296"/>
    </location>
</feature>
<keyword evidence="9" id="KW-0547">Nucleotide-binding</keyword>
<evidence type="ECO:0000259" key="8">
    <source>
        <dbReference type="SMART" id="SM00387"/>
    </source>
</evidence>
<dbReference type="RefSeq" id="WP_109281609.1">
    <property type="nucleotide sequence ID" value="NZ_JBFAUK010000010.1"/>
</dbReference>
<dbReference type="SUPFAM" id="SSF55874">
    <property type="entry name" value="ATPase domain of HSP90 chaperone/DNA topoisomerase II/histidine kinase"/>
    <property type="match status" value="1"/>
</dbReference>
<evidence type="ECO:0000256" key="6">
    <source>
        <dbReference type="SAM" id="Coils"/>
    </source>
</evidence>
<proteinExistence type="predicted"/>
<name>A0ABV3JYA1_STRON</name>
<evidence type="ECO:0000313" key="9">
    <source>
        <dbReference type="EMBL" id="MEV5507862.1"/>
    </source>
</evidence>
<protein>
    <recommendedName>
        <fullName evidence="2">histidine kinase</fullName>
        <ecNumber evidence="2">2.7.13.3</ecNumber>
    </recommendedName>
</protein>
<dbReference type="InterPro" id="IPR050428">
    <property type="entry name" value="TCS_sensor_his_kinase"/>
</dbReference>
<dbReference type="PANTHER" id="PTHR45436:SF5">
    <property type="entry name" value="SENSOR HISTIDINE KINASE TRCS"/>
    <property type="match status" value="1"/>
</dbReference>
<comment type="catalytic activity">
    <reaction evidence="1">
        <text>ATP + protein L-histidine = ADP + protein N-phospho-L-histidine.</text>
        <dbReference type="EC" id="2.7.13.3"/>
    </reaction>
</comment>
<dbReference type="SMART" id="SM00387">
    <property type="entry name" value="HATPase_c"/>
    <property type="match status" value="1"/>
</dbReference>
<evidence type="ECO:0000256" key="2">
    <source>
        <dbReference type="ARBA" id="ARBA00012438"/>
    </source>
</evidence>
<keyword evidence="5" id="KW-0418">Kinase</keyword>
<accession>A0ABV3JYA1</accession>
<evidence type="ECO:0000256" key="3">
    <source>
        <dbReference type="ARBA" id="ARBA00022553"/>
    </source>
</evidence>
<dbReference type="Pfam" id="PF02518">
    <property type="entry name" value="HATPase_c"/>
    <property type="match status" value="1"/>
</dbReference>
<dbReference type="EMBL" id="JBFAUK010000010">
    <property type="protein sequence ID" value="MEV5507862.1"/>
    <property type="molecule type" value="Genomic_DNA"/>
</dbReference>
<evidence type="ECO:0000313" key="10">
    <source>
        <dbReference type="Proteomes" id="UP001552594"/>
    </source>
</evidence>
<evidence type="ECO:0000256" key="4">
    <source>
        <dbReference type="ARBA" id="ARBA00022679"/>
    </source>
</evidence>
<dbReference type="Gene3D" id="3.30.565.10">
    <property type="entry name" value="Histidine kinase-like ATPase, C-terminal domain"/>
    <property type="match status" value="1"/>
</dbReference>
<keyword evidence="6" id="KW-0175">Coiled coil</keyword>
<feature type="compositionally biased region" description="Basic and acidic residues" evidence="7">
    <location>
        <begin position="322"/>
        <end position="351"/>
    </location>
</feature>
<dbReference type="Proteomes" id="UP001552594">
    <property type="component" value="Unassembled WGS sequence"/>
</dbReference>
<feature type="compositionally biased region" description="Basic and acidic residues" evidence="7">
    <location>
        <begin position="431"/>
        <end position="449"/>
    </location>
</feature>
<feature type="region of interest" description="Disordered" evidence="7">
    <location>
        <begin position="304"/>
        <end position="449"/>
    </location>
</feature>
<organism evidence="9 10">
    <name type="scientific">Streptomyces orinoci</name>
    <name type="common">Streptoverticillium orinoci</name>
    <dbReference type="NCBI Taxonomy" id="67339"/>
    <lineage>
        <taxon>Bacteria</taxon>
        <taxon>Bacillati</taxon>
        <taxon>Actinomycetota</taxon>
        <taxon>Actinomycetes</taxon>
        <taxon>Kitasatosporales</taxon>
        <taxon>Streptomycetaceae</taxon>
        <taxon>Streptomyces</taxon>
    </lineage>
</organism>
<evidence type="ECO:0000256" key="1">
    <source>
        <dbReference type="ARBA" id="ARBA00000085"/>
    </source>
</evidence>
<dbReference type="GO" id="GO:0005524">
    <property type="term" value="F:ATP binding"/>
    <property type="evidence" value="ECO:0007669"/>
    <property type="project" value="UniProtKB-KW"/>
</dbReference>
<gene>
    <name evidence="9" type="ORF">AB0L16_15495</name>
</gene>
<dbReference type="PANTHER" id="PTHR45436">
    <property type="entry name" value="SENSOR HISTIDINE KINASE YKOH"/>
    <property type="match status" value="1"/>
</dbReference>
<keyword evidence="3" id="KW-0597">Phosphoprotein</keyword>
<dbReference type="EC" id="2.7.13.3" evidence="2"/>